<dbReference type="Pfam" id="PF01381">
    <property type="entry name" value="HTH_3"/>
    <property type="match status" value="1"/>
</dbReference>
<protein>
    <recommendedName>
        <fullName evidence="2">HTH cro/C1-type domain-containing protein</fullName>
    </recommendedName>
</protein>
<dbReference type="PROSITE" id="PS50943">
    <property type="entry name" value="HTH_CROC1"/>
    <property type="match status" value="1"/>
</dbReference>
<gene>
    <name evidence="3" type="ORF">HMPREF9488_01000</name>
</gene>
<dbReference type="GO" id="GO:0003677">
    <property type="term" value="F:DNA binding"/>
    <property type="evidence" value="ECO:0007669"/>
    <property type="project" value="UniProtKB-KW"/>
</dbReference>
<keyword evidence="1" id="KW-0238">DNA-binding</keyword>
<comment type="caution">
    <text evidence="3">The sequence shown here is derived from an EMBL/GenBank/DDBJ whole genome shotgun (WGS) entry which is preliminary data.</text>
</comment>
<dbReference type="AlphaFoldDB" id="E7G8B2"/>
<sequence length="154" mass="17436">MLGEKLMRLRKKHGYSQQEVADLISVTRQTISNWESDQGIPTLDKARMLANLYNVSLDDLTENDVEVIIKEKAKKDLHALFSLVGQTCILECSDGSLLFDTTTTPKAKIIDMNEDWIKIQYQRKSAGSLFKKETVTKLVDLATVNGFEVVEEKI</sequence>
<dbReference type="SUPFAM" id="SSF47413">
    <property type="entry name" value="lambda repressor-like DNA-binding domains"/>
    <property type="match status" value="1"/>
</dbReference>
<evidence type="ECO:0000313" key="3">
    <source>
        <dbReference type="EMBL" id="EFW05729.1"/>
    </source>
</evidence>
<dbReference type="OrthoDB" id="9801008at2"/>
<proteinExistence type="predicted"/>
<organism evidence="3 4">
    <name type="scientific">Coprobacillus cateniformis</name>
    <dbReference type="NCBI Taxonomy" id="100884"/>
    <lineage>
        <taxon>Bacteria</taxon>
        <taxon>Bacillati</taxon>
        <taxon>Bacillota</taxon>
        <taxon>Erysipelotrichia</taxon>
        <taxon>Erysipelotrichales</taxon>
        <taxon>Coprobacillaceae</taxon>
        <taxon>Coprobacillus</taxon>
    </lineage>
</organism>
<dbReference type="PANTHER" id="PTHR46558:SF13">
    <property type="entry name" value="HTH-TYPE TRANSCRIPTIONAL REGULATOR IMMR"/>
    <property type="match status" value="1"/>
</dbReference>
<name>E7G8B2_9FIRM</name>
<evidence type="ECO:0000256" key="1">
    <source>
        <dbReference type="ARBA" id="ARBA00023125"/>
    </source>
</evidence>
<feature type="domain" description="HTH cro/C1-type" evidence="2">
    <location>
        <begin position="6"/>
        <end position="60"/>
    </location>
</feature>
<reference evidence="3 4" key="1">
    <citation type="submission" date="2010-12" db="EMBL/GenBank/DDBJ databases">
        <title>The Genome Sequence of Coprobacillus sp. strain 29_1.</title>
        <authorList>
            <consortium name="The Broad Institute Genome Sequencing Platform"/>
            <person name="Earl A."/>
            <person name="Ward D."/>
            <person name="Feldgarden M."/>
            <person name="Gevers D."/>
            <person name="Daigneault M."/>
            <person name="Sibley C.D."/>
            <person name="White A."/>
            <person name="Strauss J."/>
            <person name="Allen-Vercoe E."/>
            <person name="Young S.K."/>
            <person name="Zeng Q."/>
            <person name="Gargeya S."/>
            <person name="Fitzgerald M."/>
            <person name="Haas B."/>
            <person name="Abouelleil A."/>
            <person name="Alvarado L."/>
            <person name="Arachchi H.M."/>
            <person name="Berlin A."/>
            <person name="Brown A."/>
            <person name="Chapman S.B."/>
            <person name="Chen Z."/>
            <person name="Dunbar C."/>
            <person name="Freedman E."/>
            <person name="Gearin G."/>
            <person name="Gellesch M."/>
            <person name="Goldberg J."/>
            <person name="Griggs A."/>
            <person name="Gujja S."/>
            <person name="Heilman E."/>
            <person name="Heiman D."/>
            <person name="Howarth C."/>
            <person name="Larson L."/>
            <person name="Lui A."/>
            <person name="MacDonald P.J.P."/>
            <person name="Mehta T."/>
            <person name="Montmayeur A."/>
            <person name="Murphy C."/>
            <person name="Neiman D."/>
            <person name="Pearson M."/>
            <person name="Priest M."/>
            <person name="Roberts A."/>
            <person name="Saif S."/>
            <person name="Shea T."/>
            <person name="Shenoy N."/>
            <person name="Sisk P."/>
            <person name="Stolte C."/>
            <person name="Sykes S."/>
            <person name="White J."/>
            <person name="Yandava C."/>
            <person name="Nusbaum C."/>
            <person name="Birren B."/>
        </authorList>
    </citation>
    <scope>NUCLEOTIDE SEQUENCE [LARGE SCALE GENOMIC DNA]</scope>
    <source>
        <strain evidence="3 4">29_1</strain>
    </source>
</reference>
<dbReference type="Proteomes" id="UP000003157">
    <property type="component" value="Unassembled WGS sequence"/>
</dbReference>
<dbReference type="SMART" id="SM00530">
    <property type="entry name" value="HTH_XRE"/>
    <property type="match status" value="1"/>
</dbReference>
<dbReference type="InterPro" id="IPR010982">
    <property type="entry name" value="Lambda_DNA-bd_dom_sf"/>
</dbReference>
<dbReference type="PANTHER" id="PTHR46558">
    <property type="entry name" value="TRACRIPTIONAL REGULATORY PROTEIN-RELATED-RELATED"/>
    <property type="match status" value="1"/>
</dbReference>
<dbReference type="HOGENOM" id="CLU_1710145_0_0_9"/>
<keyword evidence="4" id="KW-1185">Reference proteome</keyword>
<dbReference type="InterPro" id="IPR001387">
    <property type="entry name" value="Cro/C1-type_HTH"/>
</dbReference>
<evidence type="ECO:0000259" key="2">
    <source>
        <dbReference type="PROSITE" id="PS50943"/>
    </source>
</evidence>
<dbReference type="Gene3D" id="1.10.260.40">
    <property type="entry name" value="lambda repressor-like DNA-binding domains"/>
    <property type="match status" value="1"/>
</dbReference>
<dbReference type="GeneID" id="78230650"/>
<dbReference type="EMBL" id="ADKX01000016">
    <property type="protein sequence ID" value="EFW05729.1"/>
    <property type="molecule type" value="Genomic_DNA"/>
</dbReference>
<dbReference type="STRING" id="100884.GCA_000269565_02847"/>
<dbReference type="RefSeq" id="WP_008788116.1">
    <property type="nucleotide sequence ID" value="NZ_AKCB01000002.1"/>
</dbReference>
<dbReference type="CDD" id="cd00093">
    <property type="entry name" value="HTH_XRE"/>
    <property type="match status" value="1"/>
</dbReference>
<dbReference type="eggNOG" id="COG1476">
    <property type="taxonomic scope" value="Bacteria"/>
</dbReference>
<accession>E7G8B2</accession>
<evidence type="ECO:0000313" key="4">
    <source>
        <dbReference type="Proteomes" id="UP000003157"/>
    </source>
</evidence>